<evidence type="ECO:0000313" key="1">
    <source>
        <dbReference type="EMBL" id="MEJ8637421.1"/>
    </source>
</evidence>
<dbReference type="EMBL" id="JBBKAJ010000022">
    <property type="protein sequence ID" value="MEJ8637421.1"/>
    <property type="molecule type" value="Genomic_DNA"/>
</dbReference>
<evidence type="ECO:0000313" key="2">
    <source>
        <dbReference type="Proteomes" id="UP001377168"/>
    </source>
</evidence>
<keyword evidence="2" id="KW-1185">Reference proteome</keyword>
<dbReference type="Proteomes" id="UP001377168">
    <property type="component" value="Unassembled WGS sequence"/>
</dbReference>
<organism evidence="1 2">
    <name type="scientific">Streptomyces achmelvichensis</name>
    <dbReference type="NCBI Taxonomy" id="3134111"/>
    <lineage>
        <taxon>Bacteria</taxon>
        <taxon>Bacillati</taxon>
        <taxon>Actinomycetota</taxon>
        <taxon>Actinomycetes</taxon>
        <taxon>Kitasatosporales</taxon>
        <taxon>Streptomycetaceae</taxon>
        <taxon>Streptomyces</taxon>
    </lineage>
</organism>
<gene>
    <name evidence="1" type="ORF">WKI67_29045</name>
</gene>
<proteinExistence type="predicted"/>
<sequence>MTTRVSIDSDKCIGSGMCALTAPAVFTQDDDGYGVVLAGREGGDGDSLLKEAARSCPVQAVTVSG</sequence>
<name>A0ACC6Q1F5_9ACTN</name>
<comment type="caution">
    <text evidence="1">The sequence shown here is derived from an EMBL/GenBank/DDBJ whole genome shotgun (WGS) entry which is preliminary data.</text>
</comment>
<reference evidence="1" key="1">
    <citation type="submission" date="2024-03" db="EMBL/GenBank/DDBJ databases">
        <title>Novel Streptomyces species of biotechnological and ecological value are a feature of Machair soil.</title>
        <authorList>
            <person name="Prole J.R."/>
            <person name="Goodfellow M."/>
            <person name="Allenby N."/>
            <person name="Ward A.C."/>
        </authorList>
    </citation>
    <scope>NUCLEOTIDE SEQUENCE</scope>
    <source>
        <strain evidence="1">MS2.AVA.5</strain>
    </source>
</reference>
<accession>A0ACC6Q1F5</accession>
<protein>
    <submittedName>
        <fullName evidence="1">Ferredoxin</fullName>
    </submittedName>
</protein>